<protein>
    <submittedName>
        <fullName evidence="1">Uncharacterized protein</fullName>
    </submittedName>
</protein>
<comment type="caution">
    <text evidence="1">The sequence shown here is derived from an EMBL/GenBank/DDBJ whole genome shotgun (WGS) entry which is preliminary data.</text>
</comment>
<evidence type="ECO:0000313" key="2">
    <source>
        <dbReference type="Proteomes" id="UP001501842"/>
    </source>
</evidence>
<dbReference type="RefSeq" id="WP_344447965.1">
    <property type="nucleotide sequence ID" value="NZ_BAAATZ010000001.1"/>
</dbReference>
<gene>
    <name evidence="1" type="ORF">GCM10010439_00410</name>
</gene>
<accession>A0ABP6GAJ7</accession>
<name>A0ABP6GAJ7_9ACTN</name>
<proteinExistence type="predicted"/>
<sequence>MIPHVLDHTALVAIGSRRMAQIMVEAAKEPGQPLLVPALCLAAATASRPRLGEFLLTLDKLQFLPLGGVEGYSLGALLENGADWAFAHAALEARPRADSPDGRPICTVLPARYAGMGVTVREIVP</sequence>
<dbReference type="EMBL" id="BAAATZ010000001">
    <property type="protein sequence ID" value="GAA2718106.1"/>
    <property type="molecule type" value="Genomic_DNA"/>
</dbReference>
<organism evidence="1 2">
    <name type="scientific">Actinocorallia aurantiaca</name>
    <dbReference type="NCBI Taxonomy" id="46204"/>
    <lineage>
        <taxon>Bacteria</taxon>
        <taxon>Bacillati</taxon>
        <taxon>Actinomycetota</taxon>
        <taxon>Actinomycetes</taxon>
        <taxon>Streptosporangiales</taxon>
        <taxon>Thermomonosporaceae</taxon>
        <taxon>Actinocorallia</taxon>
    </lineage>
</organism>
<reference evidence="2" key="1">
    <citation type="journal article" date="2019" name="Int. J. Syst. Evol. Microbiol.">
        <title>The Global Catalogue of Microorganisms (GCM) 10K type strain sequencing project: providing services to taxonomists for standard genome sequencing and annotation.</title>
        <authorList>
            <consortium name="The Broad Institute Genomics Platform"/>
            <consortium name="The Broad Institute Genome Sequencing Center for Infectious Disease"/>
            <person name="Wu L."/>
            <person name="Ma J."/>
        </authorList>
    </citation>
    <scope>NUCLEOTIDE SEQUENCE [LARGE SCALE GENOMIC DNA]</scope>
    <source>
        <strain evidence="2">JCM 8201</strain>
    </source>
</reference>
<evidence type="ECO:0000313" key="1">
    <source>
        <dbReference type="EMBL" id="GAA2718106.1"/>
    </source>
</evidence>
<keyword evidence="2" id="KW-1185">Reference proteome</keyword>
<dbReference type="Proteomes" id="UP001501842">
    <property type="component" value="Unassembled WGS sequence"/>
</dbReference>